<dbReference type="Proteomes" id="UP000507954">
    <property type="component" value="Unassembled WGS sequence"/>
</dbReference>
<proteinExistence type="predicted"/>
<reference evidence="1" key="1">
    <citation type="submission" date="2019-06" db="EMBL/GenBank/DDBJ databases">
        <authorList>
            <person name="Le Quere A."/>
            <person name="Colella S."/>
        </authorList>
    </citation>
    <scope>NUCLEOTIDE SEQUENCE</scope>
    <source>
        <strain evidence="1">EmedicaeMD41</strain>
    </source>
</reference>
<protein>
    <submittedName>
        <fullName evidence="1">Uncharacterized protein</fullName>
    </submittedName>
</protein>
<dbReference type="AlphaFoldDB" id="A0A508WT52"/>
<accession>A0A508WT52</accession>
<name>A0A508WT52_9HYPH</name>
<sequence length="28" mass="3191">MADPAIYPTEYFHLPANRVDELGEQVTI</sequence>
<evidence type="ECO:0000313" key="1">
    <source>
        <dbReference type="EMBL" id="VTZ59206.1"/>
    </source>
</evidence>
<dbReference type="EMBL" id="CABFNB010000004">
    <property type="protein sequence ID" value="VTZ59206.1"/>
    <property type="molecule type" value="Genomic_DNA"/>
</dbReference>
<gene>
    <name evidence="1" type="ORF">EMEDMD4_1010015</name>
</gene>
<organism evidence="1">
    <name type="scientific">Sinorhizobium medicae</name>
    <dbReference type="NCBI Taxonomy" id="110321"/>
    <lineage>
        <taxon>Bacteria</taxon>
        <taxon>Pseudomonadati</taxon>
        <taxon>Pseudomonadota</taxon>
        <taxon>Alphaproteobacteria</taxon>
        <taxon>Hyphomicrobiales</taxon>
        <taxon>Rhizobiaceae</taxon>
        <taxon>Sinorhizobium/Ensifer group</taxon>
        <taxon>Sinorhizobium</taxon>
    </lineage>
</organism>